<sequence length="249" mass="27942">MTYQLDDVTGYESPEDVVEIHHTLEDNRAHVDIELIQNSLSTLQAAVALIEAQVVLQKKVDAALAKEIAVCVTSDEHAFHGLFHEATTPASKNHKATEISVDPASISKTLSDVTDDYVRISHGNLSGKLENMDAPQLTEKIFDLRCHFAELSVEKAQLQLAGVHTDANYIKYMKRFVDEGIVEDKGQIETNIRDAFRNSADILPHTYTGLETIKRFMGGVYEMGDDNYGTAEFKVERYHPVSIRTIRFF</sequence>
<dbReference type="EMBL" id="QFNK01000052">
    <property type="protein sequence ID" value="PZO87566.1"/>
    <property type="molecule type" value="Genomic_DNA"/>
</dbReference>
<name>A0A2W5A1W7_9BACT</name>
<evidence type="ECO:0000313" key="1">
    <source>
        <dbReference type="EMBL" id="PZO87566.1"/>
    </source>
</evidence>
<reference evidence="1 2" key="1">
    <citation type="submission" date="2017-08" db="EMBL/GenBank/DDBJ databases">
        <title>Infants hospitalized years apart are colonized by the same room-sourced microbial strains.</title>
        <authorList>
            <person name="Brooks B."/>
            <person name="Olm M.R."/>
            <person name="Firek B.A."/>
            <person name="Baker R."/>
            <person name="Thomas B.C."/>
            <person name="Morowitz M.J."/>
            <person name="Banfield J.F."/>
        </authorList>
    </citation>
    <scope>NUCLEOTIDE SEQUENCE [LARGE SCALE GENOMIC DNA]</scope>
    <source>
        <strain evidence="1">S2_018_000_R2_104</strain>
    </source>
</reference>
<evidence type="ECO:0000313" key="2">
    <source>
        <dbReference type="Proteomes" id="UP000249557"/>
    </source>
</evidence>
<organism evidence="1 2">
    <name type="scientific">Micavibrio aeruginosavorus</name>
    <dbReference type="NCBI Taxonomy" id="349221"/>
    <lineage>
        <taxon>Bacteria</taxon>
        <taxon>Pseudomonadati</taxon>
        <taxon>Bdellovibrionota</taxon>
        <taxon>Bdellovibrionia</taxon>
        <taxon>Bdellovibrionales</taxon>
        <taxon>Pseudobdellovibrionaceae</taxon>
        <taxon>Micavibrio</taxon>
    </lineage>
</organism>
<gene>
    <name evidence="1" type="ORF">DI626_03720</name>
</gene>
<dbReference type="AlphaFoldDB" id="A0A2W5A1W7"/>
<proteinExistence type="predicted"/>
<protein>
    <submittedName>
        <fullName evidence="1">Uncharacterized protein</fullName>
    </submittedName>
</protein>
<comment type="caution">
    <text evidence="1">The sequence shown here is derived from an EMBL/GenBank/DDBJ whole genome shotgun (WGS) entry which is preliminary data.</text>
</comment>
<dbReference type="Proteomes" id="UP000249557">
    <property type="component" value="Unassembled WGS sequence"/>
</dbReference>
<accession>A0A2W5A1W7</accession>